<protein>
    <recommendedName>
        <fullName evidence="5">BNR repeat-containing family member</fullName>
    </recommendedName>
</protein>
<feature type="signal peptide" evidence="2">
    <location>
        <begin position="1"/>
        <end position="22"/>
    </location>
</feature>
<feature type="region of interest" description="Disordered" evidence="1">
    <location>
        <begin position="33"/>
        <end position="57"/>
    </location>
</feature>
<feature type="chain" id="PRO_5038400687" description="BNR repeat-containing family member" evidence="2">
    <location>
        <begin position="23"/>
        <end position="434"/>
    </location>
</feature>
<sequence>MKTHLRRKHLRLLLAAPLGALLTVTPLPGPLSPPSEAAAGKVGYAGPSTSGDGPAATAEKAESKLWWNDGFWWASMFHTASETHHIYRLDRRTQRWRDTGTVLDPRPKTRADTLWDGSRLYVASRVRAGSSAEATAGNPARLFRYSYNRSTKRYTRDAGFPTQINNYSSETLTIDRDTKGVLWATWAQGSKIYVNSTLPGTARWGTPFVIPARGATTVSSDDISAVVTMRDGRIGVMWSNQRESAVYFALHNDAAARTKWSVRSTAVKGTGYADDHISLRSLQSGPGGRLFAVVKTSLNDRTSPASAPQILLLARNPKTGAWTRATVGRIADCHTQPVLILDAARQMLHVFLTAPDRGCPYSGVAGTIFKKSSPMNRIAFPTGRGTPVIRDVASPNLNHVTSTKQSVSKASGLVILASNDVTQRYWHADVAPRP</sequence>
<keyword evidence="2" id="KW-0732">Signal</keyword>
<reference evidence="4" key="1">
    <citation type="submission" date="2016-10" db="EMBL/GenBank/DDBJ databases">
        <authorList>
            <person name="Varghese N."/>
            <person name="Submissions S."/>
        </authorList>
    </citation>
    <scope>NUCLEOTIDE SEQUENCE [LARGE SCALE GENOMIC DNA]</scope>
    <source>
        <strain evidence="4">DSM 45245</strain>
    </source>
</reference>
<accession>A0A1H3NW72</accession>
<evidence type="ECO:0000256" key="1">
    <source>
        <dbReference type="SAM" id="MobiDB-lite"/>
    </source>
</evidence>
<dbReference type="RefSeq" id="WP_139307285.1">
    <property type="nucleotide sequence ID" value="NZ_FNPH01000004.1"/>
</dbReference>
<dbReference type="EMBL" id="FNPH01000004">
    <property type="protein sequence ID" value="SDY92775.1"/>
    <property type="molecule type" value="Genomic_DNA"/>
</dbReference>
<evidence type="ECO:0008006" key="5">
    <source>
        <dbReference type="Google" id="ProtNLM"/>
    </source>
</evidence>
<dbReference type="AlphaFoldDB" id="A0A1H3NW72"/>
<organism evidence="3 4">
    <name type="scientific">Micromonospora pattaloongensis</name>
    <dbReference type="NCBI Taxonomy" id="405436"/>
    <lineage>
        <taxon>Bacteria</taxon>
        <taxon>Bacillati</taxon>
        <taxon>Actinomycetota</taxon>
        <taxon>Actinomycetes</taxon>
        <taxon>Micromonosporales</taxon>
        <taxon>Micromonosporaceae</taxon>
        <taxon>Micromonospora</taxon>
    </lineage>
</organism>
<dbReference type="Proteomes" id="UP000242415">
    <property type="component" value="Unassembled WGS sequence"/>
</dbReference>
<evidence type="ECO:0000313" key="3">
    <source>
        <dbReference type="EMBL" id="SDY92775.1"/>
    </source>
</evidence>
<proteinExistence type="predicted"/>
<evidence type="ECO:0000313" key="4">
    <source>
        <dbReference type="Proteomes" id="UP000242415"/>
    </source>
</evidence>
<gene>
    <name evidence="3" type="ORF">SAMN05444365_104180</name>
</gene>
<dbReference type="OrthoDB" id="9802683at2"/>
<dbReference type="STRING" id="405436.SAMN05444365_104180"/>
<evidence type="ECO:0000256" key="2">
    <source>
        <dbReference type="SAM" id="SignalP"/>
    </source>
</evidence>
<keyword evidence="4" id="KW-1185">Reference proteome</keyword>
<name>A0A1H3NW72_9ACTN</name>